<dbReference type="PRINTS" id="PR00237">
    <property type="entry name" value="GPCRRHODOPSN"/>
</dbReference>
<reference evidence="15" key="1">
    <citation type="submission" date="2025-08" db="UniProtKB">
        <authorList>
            <consortium name="RefSeq"/>
        </authorList>
    </citation>
    <scope>IDENTIFICATION</scope>
</reference>
<sequence length="412" mass="46914">MLSQQGQDQSVWKEAVFSLSQAIATAPWMVSREAVPFPPGTRSSEQNISACHRKLLQEGSLKMVNYTLAPEDEYDVLIEGDLENNEIEQCDSYDANTLSTQLVPQLCYTVFVAGLLGNILVVLVLVKYKGLKHMENIYFLNLAVSNVCFLLVLPFWAHAAAPGESLGQPACKVLVGLHALGVYSQALFNTLLTVQRYLVFFQVGSFSPATRMVPCTITTSILVWIMIILVTLPEFMFYKAQMAGQKYKCSFSRPYFLSADETFWKHLLTLKMNILVLVFPLSVFMFCYVRMRTTLQFRESRYGLFKLVFAIMAVFLLMWAPYNIALFLSAFKEYFSLHDCKSNYNLDRSVQITKIIATTHCCFPPLLHVALNKAFRKYLCRLFHLCNNTPLQPREESAQGTAWDQHDHSTEV</sequence>
<evidence type="ECO:0000256" key="5">
    <source>
        <dbReference type="ARBA" id="ARBA00023040"/>
    </source>
</evidence>
<dbReference type="Pfam" id="PF00001">
    <property type="entry name" value="7tm_1"/>
    <property type="match status" value="1"/>
</dbReference>
<protein>
    <submittedName>
        <fullName evidence="15">C-C chemokine receptor-like 2 isoform X1</fullName>
    </submittedName>
</protein>
<comment type="subcellular location">
    <subcellularLocation>
        <location evidence="1">Cell membrane</location>
        <topology evidence="1">Multi-pass membrane protein</topology>
    </subcellularLocation>
</comment>
<dbReference type="SUPFAM" id="SSF81321">
    <property type="entry name" value="Family A G protein-coupled receptor-like"/>
    <property type="match status" value="1"/>
</dbReference>
<keyword evidence="3 12" id="KW-0812">Transmembrane</keyword>
<keyword evidence="14" id="KW-1185">Reference proteome</keyword>
<evidence type="ECO:0000256" key="12">
    <source>
        <dbReference type="SAM" id="Phobius"/>
    </source>
</evidence>
<dbReference type="PRINTS" id="PR00657">
    <property type="entry name" value="CCCHEMOKINER"/>
</dbReference>
<keyword evidence="8" id="KW-0675">Receptor</keyword>
<dbReference type="InterPro" id="IPR050119">
    <property type="entry name" value="CCR1-9-like"/>
</dbReference>
<dbReference type="PROSITE" id="PS50262">
    <property type="entry name" value="G_PROTEIN_RECEP_F1_2"/>
    <property type="match status" value="1"/>
</dbReference>
<feature type="transmembrane region" description="Helical" evidence="12">
    <location>
        <begin position="138"/>
        <end position="157"/>
    </location>
</feature>
<keyword evidence="5" id="KW-0297">G-protein coupled receptor</keyword>
<dbReference type="CDD" id="cd15171">
    <property type="entry name" value="7tmA_CCRL2"/>
    <property type="match status" value="1"/>
</dbReference>
<evidence type="ECO:0000256" key="11">
    <source>
        <dbReference type="SAM" id="MobiDB-lite"/>
    </source>
</evidence>
<keyword evidence="4 12" id="KW-1133">Transmembrane helix</keyword>
<evidence type="ECO:0000313" key="15">
    <source>
        <dbReference type="RefSeq" id="XP_008580348.1"/>
    </source>
</evidence>
<feature type="transmembrane region" description="Helical" evidence="12">
    <location>
        <begin position="272"/>
        <end position="291"/>
    </location>
</feature>
<evidence type="ECO:0000256" key="7">
    <source>
        <dbReference type="ARBA" id="ARBA00023157"/>
    </source>
</evidence>
<evidence type="ECO:0000256" key="6">
    <source>
        <dbReference type="ARBA" id="ARBA00023136"/>
    </source>
</evidence>
<evidence type="ECO:0000256" key="8">
    <source>
        <dbReference type="ARBA" id="ARBA00023170"/>
    </source>
</evidence>
<feature type="transmembrane region" description="Helical" evidence="12">
    <location>
        <begin position="177"/>
        <end position="200"/>
    </location>
</feature>
<dbReference type="Proteomes" id="UP000694923">
    <property type="component" value="Unplaced"/>
</dbReference>
<name>A0ABM0RIA7_GALVR</name>
<keyword evidence="9" id="KW-0325">Glycoprotein</keyword>
<organism evidence="14 15">
    <name type="scientific">Galeopterus variegatus</name>
    <name type="common">Malayan flying lemur</name>
    <name type="synonym">Cynocephalus variegatus</name>
    <dbReference type="NCBI Taxonomy" id="482537"/>
    <lineage>
        <taxon>Eukaryota</taxon>
        <taxon>Metazoa</taxon>
        <taxon>Chordata</taxon>
        <taxon>Craniata</taxon>
        <taxon>Vertebrata</taxon>
        <taxon>Euteleostomi</taxon>
        <taxon>Mammalia</taxon>
        <taxon>Eutheria</taxon>
        <taxon>Euarchontoglires</taxon>
        <taxon>Dermoptera</taxon>
        <taxon>Cynocephalidae</taxon>
        <taxon>Galeopterus</taxon>
    </lineage>
</organism>
<dbReference type="Gene3D" id="1.20.1070.10">
    <property type="entry name" value="Rhodopsin 7-helix transmembrane proteins"/>
    <property type="match status" value="1"/>
</dbReference>
<evidence type="ECO:0000256" key="9">
    <source>
        <dbReference type="ARBA" id="ARBA00023180"/>
    </source>
</evidence>
<evidence type="ECO:0000313" key="14">
    <source>
        <dbReference type="Proteomes" id="UP000694923"/>
    </source>
</evidence>
<feature type="transmembrane region" description="Helical" evidence="12">
    <location>
        <begin position="303"/>
        <end position="322"/>
    </location>
</feature>
<dbReference type="InterPro" id="IPR000276">
    <property type="entry name" value="GPCR_Rhodpsn"/>
</dbReference>
<feature type="transmembrane region" description="Helical" evidence="12">
    <location>
        <begin position="212"/>
        <end position="232"/>
    </location>
</feature>
<evidence type="ECO:0000256" key="3">
    <source>
        <dbReference type="ARBA" id="ARBA00022692"/>
    </source>
</evidence>
<feature type="region of interest" description="Disordered" evidence="11">
    <location>
        <begin position="393"/>
        <end position="412"/>
    </location>
</feature>
<keyword evidence="10" id="KW-0807">Transducer</keyword>
<dbReference type="PANTHER" id="PTHR10489">
    <property type="entry name" value="CELL ADHESION MOLECULE"/>
    <property type="match status" value="1"/>
</dbReference>
<dbReference type="RefSeq" id="XP_008580348.1">
    <property type="nucleotide sequence ID" value="XM_008582126.1"/>
</dbReference>
<feature type="domain" description="G-protein coupled receptors family 1 profile" evidence="13">
    <location>
        <begin position="117"/>
        <end position="368"/>
    </location>
</feature>
<dbReference type="GeneID" id="103598164"/>
<keyword evidence="2" id="KW-1003">Cell membrane</keyword>
<evidence type="ECO:0000256" key="10">
    <source>
        <dbReference type="ARBA" id="ARBA00023224"/>
    </source>
</evidence>
<proteinExistence type="predicted"/>
<keyword evidence="7" id="KW-1015">Disulfide bond</keyword>
<gene>
    <name evidence="15" type="primary">CCRL2</name>
</gene>
<feature type="transmembrane region" description="Helical" evidence="12">
    <location>
        <begin position="108"/>
        <end position="126"/>
    </location>
</feature>
<evidence type="ECO:0000256" key="1">
    <source>
        <dbReference type="ARBA" id="ARBA00004651"/>
    </source>
</evidence>
<dbReference type="PANTHER" id="PTHR10489:SF655">
    <property type="entry name" value="C-C CHEMOKINE RECEPTOR-LIKE 2"/>
    <property type="match status" value="1"/>
</dbReference>
<dbReference type="InterPro" id="IPR000355">
    <property type="entry name" value="Chemokine_rcpt"/>
</dbReference>
<evidence type="ECO:0000256" key="2">
    <source>
        <dbReference type="ARBA" id="ARBA00022475"/>
    </source>
</evidence>
<dbReference type="InterPro" id="IPR017452">
    <property type="entry name" value="GPCR_Rhodpsn_7TM"/>
</dbReference>
<keyword evidence="6 12" id="KW-0472">Membrane</keyword>
<evidence type="ECO:0000256" key="4">
    <source>
        <dbReference type="ARBA" id="ARBA00022989"/>
    </source>
</evidence>
<evidence type="ECO:0000259" key="13">
    <source>
        <dbReference type="PROSITE" id="PS50262"/>
    </source>
</evidence>
<accession>A0ABM0RIA7</accession>